<organism evidence="2 3">
    <name type="scientific">Pseudarthrobacter chlorophenolicus (strain ATCC 700700 / DSM 12829 / CIP 107037 / JCM 12360 / KCTC 9906 / NCIMB 13794 / A6)</name>
    <name type="common">Arthrobacter chlorophenolicus</name>
    <dbReference type="NCBI Taxonomy" id="452863"/>
    <lineage>
        <taxon>Bacteria</taxon>
        <taxon>Bacillati</taxon>
        <taxon>Actinomycetota</taxon>
        <taxon>Actinomycetes</taxon>
        <taxon>Micrococcales</taxon>
        <taxon>Micrococcaceae</taxon>
        <taxon>Pseudarthrobacter</taxon>
    </lineage>
</organism>
<proteinExistence type="predicted"/>
<evidence type="ECO:0000256" key="1">
    <source>
        <dbReference type="SAM" id="MobiDB-lite"/>
    </source>
</evidence>
<dbReference type="KEGG" id="ach:Achl_3353"/>
<keyword evidence="3" id="KW-1185">Reference proteome</keyword>
<evidence type="ECO:0000313" key="2">
    <source>
        <dbReference type="EMBL" id="ACL41310.1"/>
    </source>
</evidence>
<feature type="region of interest" description="Disordered" evidence="1">
    <location>
        <begin position="16"/>
        <end position="44"/>
    </location>
</feature>
<accession>B8HGP4</accession>
<protein>
    <submittedName>
        <fullName evidence="2">Uncharacterized protein</fullName>
    </submittedName>
</protein>
<dbReference type="EMBL" id="CP001341">
    <property type="protein sequence ID" value="ACL41310.1"/>
    <property type="molecule type" value="Genomic_DNA"/>
</dbReference>
<reference evidence="2" key="1">
    <citation type="submission" date="2009-01" db="EMBL/GenBank/DDBJ databases">
        <title>Complete sequence of chromosome of Arthrobacter chlorophenolicus A6.</title>
        <authorList>
            <consortium name="US DOE Joint Genome Institute"/>
            <person name="Lucas S."/>
            <person name="Copeland A."/>
            <person name="Lapidus A."/>
            <person name="Glavina del Rio T."/>
            <person name="Tice H."/>
            <person name="Bruce D."/>
            <person name="Goodwin L."/>
            <person name="Pitluck S."/>
            <person name="Goltsman E."/>
            <person name="Clum A."/>
            <person name="Larimer F."/>
            <person name="Land M."/>
            <person name="Hauser L."/>
            <person name="Kyrpides N."/>
            <person name="Mikhailova N."/>
            <person name="Jansson J."/>
            <person name="Richardson P."/>
        </authorList>
    </citation>
    <scope>NUCLEOTIDE SEQUENCE [LARGE SCALE GENOMIC DNA]</scope>
    <source>
        <strain evidence="2">A6</strain>
    </source>
</reference>
<sequence>MTPASAAIPAGASFGSVRSEASPAGPTNLSHLGPEKAAPSDTPGTDDVAGQYYSFCIWWNGKSALWTNNDPYACEGWLDVYINGQHVAHLQNGGEPLASISCQLSVATGVMQVFTGGLYSGWGMANWLWSSWITGMVCRE</sequence>
<evidence type="ECO:0000313" key="3">
    <source>
        <dbReference type="Proteomes" id="UP000002505"/>
    </source>
</evidence>
<name>B8HGP4_PSECP</name>
<gene>
    <name evidence="2" type="ordered locus">Achl_3353</name>
</gene>
<dbReference type="AlphaFoldDB" id="B8HGP4"/>
<dbReference type="Proteomes" id="UP000002505">
    <property type="component" value="Chromosome"/>
</dbReference>
<dbReference type="HOGENOM" id="CLU_1830983_0_0_11"/>